<dbReference type="Proteomes" id="UP000324748">
    <property type="component" value="Unassembled WGS sequence"/>
</dbReference>
<name>A0A5B0N8A4_PUCGR</name>
<dbReference type="OrthoDB" id="341300at2759"/>
<evidence type="ECO:0000259" key="1">
    <source>
        <dbReference type="Pfam" id="PF12706"/>
    </source>
</evidence>
<feature type="domain" description="Metallo-beta-lactamase" evidence="1">
    <location>
        <begin position="141"/>
        <end position="349"/>
    </location>
</feature>
<protein>
    <recommendedName>
        <fullName evidence="1">Metallo-beta-lactamase domain-containing protein</fullName>
    </recommendedName>
</protein>
<reference evidence="2 3" key="1">
    <citation type="submission" date="2019-05" db="EMBL/GenBank/DDBJ databases">
        <title>Emergence of the Ug99 lineage of the wheat stem rust pathogen through somatic hybridization.</title>
        <authorList>
            <person name="Li F."/>
            <person name="Upadhyaya N.M."/>
            <person name="Sperschneider J."/>
            <person name="Matny O."/>
            <person name="Nguyen-Phuc H."/>
            <person name="Mago R."/>
            <person name="Raley C."/>
            <person name="Miller M.E."/>
            <person name="Silverstein K.A.T."/>
            <person name="Henningsen E."/>
            <person name="Hirsch C.D."/>
            <person name="Visser B."/>
            <person name="Pretorius Z.A."/>
            <person name="Steffenson B.J."/>
            <person name="Schwessinger B."/>
            <person name="Dodds P.N."/>
            <person name="Figueroa M."/>
        </authorList>
    </citation>
    <scope>NUCLEOTIDE SEQUENCE [LARGE SCALE GENOMIC DNA]</scope>
    <source>
        <strain evidence="2">21-0</strain>
    </source>
</reference>
<accession>A0A5B0N8A4</accession>
<dbReference type="CDD" id="cd16279">
    <property type="entry name" value="metallo-hydrolase-like_MBL-fold"/>
    <property type="match status" value="1"/>
</dbReference>
<sequence>MESAFGLEAGAAGILKGDVGLFESWTPDTGPPRSDTDNGRRQRLRETFENRVEIDNIVNRTDQKGSMEAKEDARIEVILLGTGTSGQVPSIACLTDPEDQGCRCCKSEDRKDLRRNTSALLRIHHPSNKTSPDAPSTPLHLLIDVGKSFCEAAREFFPKHNIRRLDAVLLTHPHADAINGLDDLRAWTLGGAIQDSIPIYCNEYTHREISRMYPYLVNSHAKTGGGDVPQFTWNIIRDGISFTLFGVEILPLPVHHGKFFESNSKDKPYICTSYMISKTIYYVSDVSEIPEETMTKILESHSGRGDGGGGRLKVLIIDTLRLLPHASHFGIAQAIHAAQRLNPIRTYLVGFTHRVTHDCWTYCCQAISQGRRSTDFKASSSSSSSQTNIYPPQARDLVVTEQDSGKSRQRFEVLLERGVVEDYDRFTGQALRLIEADNPTPPLSNALALEMPWVRPAFDGLVVHTSLRSSQVTDNFYD</sequence>
<dbReference type="PANTHER" id="PTHR42663:SF6">
    <property type="entry name" value="HYDROLASE C777.06C-RELATED"/>
    <property type="match status" value="1"/>
</dbReference>
<dbReference type="InterPro" id="IPR001279">
    <property type="entry name" value="Metallo-B-lactamas"/>
</dbReference>
<dbReference type="InterPro" id="IPR036866">
    <property type="entry name" value="RibonucZ/Hydroxyglut_hydro"/>
</dbReference>
<organism evidence="2 3">
    <name type="scientific">Puccinia graminis f. sp. tritici</name>
    <dbReference type="NCBI Taxonomy" id="56615"/>
    <lineage>
        <taxon>Eukaryota</taxon>
        <taxon>Fungi</taxon>
        <taxon>Dikarya</taxon>
        <taxon>Basidiomycota</taxon>
        <taxon>Pucciniomycotina</taxon>
        <taxon>Pucciniomycetes</taxon>
        <taxon>Pucciniales</taxon>
        <taxon>Pucciniaceae</taxon>
        <taxon>Puccinia</taxon>
    </lineage>
</organism>
<dbReference type="EMBL" id="VSWC01000118">
    <property type="protein sequence ID" value="KAA1084644.1"/>
    <property type="molecule type" value="Genomic_DNA"/>
</dbReference>
<keyword evidence="3" id="KW-1185">Reference proteome</keyword>
<proteinExistence type="predicted"/>
<dbReference type="AlphaFoldDB" id="A0A5B0N8A4"/>
<dbReference type="PANTHER" id="PTHR42663">
    <property type="entry name" value="HYDROLASE C777.06C-RELATED-RELATED"/>
    <property type="match status" value="1"/>
</dbReference>
<evidence type="ECO:0000313" key="2">
    <source>
        <dbReference type="EMBL" id="KAA1084644.1"/>
    </source>
</evidence>
<dbReference type="Pfam" id="PF12706">
    <property type="entry name" value="Lactamase_B_2"/>
    <property type="match status" value="1"/>
</dbReference>
<dbReference type="Gene3D" id="3.60.15.10">
    <property type="entry name" value="Ribonuclease Z/Hydroxyacylglutathione hydrolase-like"/>
    <property type="match status" value="1"/>
</dbReference>
<gene>
    <name evidence="2" type="ORF">PGT21_033465</name>
</gene>
<evidence type="ECO:0000313" key="3">
    <source>
        <dbReference type="Proteomes" id="UP000324748"/>
    </source>
</evidence>
<dbReference type="SUPFAM" id="SSF56281">
    <property type="entry name" value="Metallo-hydrolase/oxidoreductase"/>
    <property type="match status" value="1"/>
</dbReference>
<comment type="caution">
    <text evidence="2">The sequence shown here is derived from an EMBL/GenBank/DDBJ whole genome shotgun (WGS) entry which is preliminary data.</text>
</comment>